<dbReference type="GO" id="GO:0016787">
    <property type="term" value="F:hydrolase activity"/>
    <property type="evidence" value="ECO:0007669"/>
    <property type="project" value="UniProtKB-KW"/>
</dbReference>
<evidence type="ECO:0000313" key="5">
    <source>
        <dbReference type="Proteomes" id="UP000292564"/>
    </source>
</evidence>
<dbReference type="Gene3D" id="2.40.260.10">
    <property type="entry name" value="Sortase"/>
    <property type="match status" value="1"/>
</dbReference>
<evidence type="ECO:0000256" key="2">
    <source>
        <dbReference type="PIRSR" id="PIRSR605754-1"/>
    </source>
</evidence>
<feature type="active site" description="Acyl-thioester intermediate" evidence="2">
    <location>
        <position position="350"/>
    </location>
</feature>
<dbReference type="EMBL" id="SHKY01000001">
    <property type="protein sequence ID" value="RZU50956.1"/>
    <property type="molecule type" value="Genomic_DNA"/>
</dbReference>
<dbReference type="InterPro" id="IPR023365">
    <property type="entry name" value="Sortase_dom-sf"/>
</dbReference>
<keyword evidence="5" id="KW-1185">Reference proteome</keyword>
<organism evidence="4 5">
    <name type="scientific">Krasilnikovia cinnamomea</name>
    <dbReference type="NCBI Taxonomy" id="349313"/>
    <lineage>
        <taxon>Bacteria</taxon>
        <taxon>Bacillati</taxon>
        <taxon>Actinomycetota</taxon>
        <taxon>Actinomycetes</taxon>
        <taxon>Micromonosporales</taxon>
        <taxon>Micromonosporaceae</taxon>
        <taxon>Krasilnikovia</taxon>
    </lineage>
</organism>
<reference evidence="4 5" key="1">
    <citation type="submission" date="2019-02" db="EMBL/GenBank/DDBJ databases">
        <title>Sequencing the genomes of 1000 actinobacteria strains.</title>
        <authorList>
            <person name="Klenk H.-P."/>
        </authorList>
    </citation>
    <scope>NUCLEOTIDE SEQUENCE [LARGE SCALE GENOMIC DNA]</scope>
    <source>
        <strain evidence="4 5">DSM 45162</strain>
    </source>
</reference>
<evidence type="ECO:0000256" key="3">
    <source>
        <dbReference type="SAM" id="MobiDB-lite"/>
    </source>
</evidence>
<gene>
    <name evidence="4" type="ORF">EV385_2749</name>
</gene>
<dbReference type="SUPFAM" id="SSF63817">
    <property type="entry name" value="Sortase"/>
    <property type="match status" value="1"/>
</dbReference>
<feature type="compositionally biased region" description="Basic and acidic residues" evidence="3">
    <location>
        <begin position="127"/>
        <end position="144"/>
    </location>
</feature>
<comment type="caution">
    <text evidence="4">The sequence shown here is derived from an EMBL/GenBank/DDBJ whole genome shotgun (WGS) entry which is preliminary data.</text>
</comment>
<name>A0A4V2G731_9ACTN</name>
<feature type="active site" description="Proton donor/acceptor" evidence="2">
    <location>
        <position position="284"/>
    </location>
</feature>
<dbReference type="NCBIfam" id="NF033747">
    <property type="entry name" value="class_E_sortase"/>
    <property type="match status" value="1"/>
</dbReference>
<protein>
    <submittedName>
        <fullName evidence="4">Sortase A</fullName>
    </submittedName>
</protein>
<feature type="region of interest" description="Disordered" evidence="3">
    <location>
        <begin position="115"/>
        <end position="145"/>
    </location>
</feature>
<dbReference type="Pfam" id="PF04203">
    <property type="entry name" value="Sortase"/>
    <property type="match status" value="1"/>
</dbReference>
<dbReference type="RefSeq" id="WP_423203047.1">
    <property type="nucleotide sequence ID" value="NZ_SHKY01000001.1"/>
</dbReference>
<dbReference type="AlphaFoldDB" id="A0A4V2G731"/>
<proteinExistence type="predicted"/>
<dbReference type="NCBIfam" id="TIGR01076">
    <property type="entry name" value="sortase_fam"/>
    <property type="match status" value="1"/>
</dbReference>
<evidence type="ECO:0000313" key="4">
    <source>
        <dbReference type="EMBL" id="RZU50956.1"/>
    </source>
</evidence>
<evidence type="ECO:0000256" key="1">
    <source>
        <dbReference type="ARBA" id="ARBA00022801"/>
    </source>
</evidence>
<dbReference type="Proteomes" id="UP000292564">
    <property type="component" value="Unassembled WGS sequence"/>
</dbReference>
<dbReference type="InterPro" id="IPR005754">
    <property type="entry name" value="Sortase"/>
</dbReference>
<dbReference type="CDD" id="cd05830">
    <property type="entry name" value="Sortase_E"/>
    <property type="match status" value="1"/>
</dbReference>
<dbReference type="InterPro" id="IPR042003">
    <property type="entry name" value="Sortase_E"/>
</dbReference>
<dbReference type="InterPro" id="IPR053465">
    <property type="entry name" value="Sortase_Class_E"/>
</dbReference>
<keyword evidence="1" id="KW-0378">Hydrolase</keyword>
<accession>A0A4V2G731</accession>
<feature type="region of interest" description="Disordered" evidence="3">
    <location>
        <begin position="1"/>
        <end position="95"/>
    </location>
</feature>
<sequence length="388" mass="40587">MPPQARGSAMPPGAAVPVSPLDGHPGEQPRRYPTGTPQPPPGLRLGTPPGLGPAAREPDPSATALLRTIDGPTGLLPSVSPRPNTDPAPAGAKPAAKAGDVAVGAASVAAAAAAAAAEPGEPAGDADDGKPRRGEKVVKLRPEQTQDGYKSVYSELTRPTLGSRIRSAIRVSGELMITFGVVVLLFAGYEVFGNSAEVDAEQSSLGDELDQQWADPTVAPTTGPAKNAPAAPGKNLIGRLYIPKLDKEWVVVNGVRPQDIRYAPGHYPETALPGKVGNFSVAGHRIRKIFWRLDELQKGDVIGVETRTDWFVYRVTSQAIVKPSAVEVVAPVPNRPGAKPSKAMLTLTTCNPKFNNYQRLIVHAELVSSSKRDPGVADAGKPAEIKAG</sequence>